<evidence type="ECO:0000259" key="2">
    <source>
        <dbReference type="Pfam" id="PF06283"/>
    </source>
</evidence>
<gene>
    <name evidence="3" type="ORF">HDF22_005992</name>
</gene>
<dbReference type="PANTHER" id="PTHR40469:SF2">
    <property type="entry name" value="GALACTOSE-BINDING DOMAIN-LIKE SUPERFAMILY PROTEIN"/>
    <property type="match status" value="1"/>
</dbReference>
<dbReference type="Proteomes" id="UP000548326">
    <property type="component" value="Unassembled WGS sequence"/>
</dbReference>
<organism evidence="3 4">
    <name type="scientific">Mucilaginibacter lappiensis</name>
    <dbReference type="NCBI Taxonomy" id="354630"/>
    <lineage>
        <taxon>Bacteria</taxon>
        <taxon>Pseudomonadati</taxon>
        <taxon>Bacteroidota</taxon>
        <taxon>Sphingobacteriia</taxon>
        <taxon>Sphingobacteriales</taxon>
        <taxon>Sphingobacteriaceae</taxon>
        <taxon>Mucilaginibacter</taxon>
    </lineage>
</organism>
<name>A0A841JST1_9SPHI</name>
<feature type="chain" id="PRO_5032833752" evidence="1">
    <location>
        <begin position="22"/>
        <end position="250"/>
    </location>
</feature>
<keyword evidence="3" id="KW-0315">Glutamine amidotransferase</keyword>
<dbReference type="InterPro" id="IPR029010">
    <property type="entry name" value="ThuA-like"/>
</dbReference>
<keyword evidence="3" id="KW-0808">Transferase</keyword>
<sequence>MMFKKLFCLLIAIVFCTAVFAQDTKFKMLALYTTTVESDHVDFAKDAIKYFTDLAAKDGFTFETTTNWKNLNDDNLKNYRLIIWLNDFPQNEEQRAAFVKYMDNGGAWIGFHVAGYNDKYTKWPWFVSFLGSAVFYNNSWPPLPAKLVIDDTKHPVTKGIPAHFVSPINEWYGWKPSPRLNKDIKVLVTLDPANYPLGKKDIIREGDIPVVWTNTKYKMLYINMGHGDQIFTSDTQNKLFENAVLWLGRR</sequence>
<dbReference type="GO" id="GO:0016740">
    <property type="term" value="F:transferase activity"/>
    <property type="evidence" value="ECO:0007669"/>
    <property type="project" value="UniProtKB-KW"/>
</dbReference>
<reference evidence="3 4" key="1">
    <citation type="submission" date="2020-08" db="EMBL/GenBank/DDBJ databases">
        <title>Genomic Encyclopedia of Type Strains, Phase IV (KMG-V): Genome sequencing to study the core and pangenomes of soil and plant-associated prokaryotes.</title>
        <authorList>
            <person name="Whitman W."/>
        </authorList>
    </citation>
    <scope>NUCLEOTIDE SEQUENCE [LARGE SCALE GENOMIC DNA]</scope>
    <source>
        <strain evidence="3 4">MP601</strain>
    </source>
</reference>
<evidence type="ECO:0000313" key="3">
    <source>
        <dbReference type="EMBL" id="MBB6131838.1"/>
    </source>
</evidence>
<accession>A0A841JST1</accession>
<evidence type="ECO:0000313" key="4">
    <source>
        <dbReference type="Proteomes" id="UP000548326"/>
    </source>
</evidence>
<comment type="caution">
    <text evidence="3">The sequence shown here is derived from an EMBL/GenBank/DDBJ whole genome shotgun (WGS) entry which is preliminary data.</text>
</comment>
<dbReference type="SUPFAM" id="SSF52317">
    <property type="entry name" value="Class I glutamine amidotransferase-like"/>
    <property type="match status" value="1"/>
</dbReference>
<dbReference type="PANTHER" id="PTHR40469">
    <property type="entry name" value="SECRETED GLYCOSYL HYDROLASE"/>
    <property type="match status" value="1"/>
</dbReference>
<dbReference type="Pfam" id="PF06283">
    <property type="entry name" value="ThuA"/>
    <property type="match status" value="1"/>
</dbReference>
<protein>
    <submittedName>
        <fullName evidence="3">Type 1 glutamine amidotransferase</fullName>
    </submittedName>
</protein>
<dbReference type="InterPro" id="IPR029062">
    <property type="entry name" value="Class_I_gatase-like"/>
</dbReference>
<proteinExistence type="predicted"/>
<evidence type="ECO:0000256" key="1">
    <source>
        <dbReference type="SAM" id="SignalP"/>
    </source>
</evidence>
<dbReference type="Gene3D" id="3.40.50.880">
    <property type="match status" value="1"/>
</dbReference>
<dbReference type="RefSeq" id="WP_183590220.1">
    <property type="nucleotide sequence ID" value="NZ_JACHCA010000034.1"/>
</dbReference>
<keyword evidence="1" id="KW-0732">Signal</keyword>
<feature type="domain" description="ThuA-like" evidence="2">
    <location>
        <begin position="32"/>
        <end position="246"/>
    </location>
</feature>
<dbReference type="AlphaFoldDB" id="A0A841JST1"/>
<feature type="signal peptide" evidence="1">
    <location>
        <begin position="1"/>
        <end position="21"/>
    </location>
</feature>
<dbReference type="EMBL" id="JACHCA010000034">
    <property type="protein sequence ID" value="MBB6131838.1"/>
    <property type="molecule type" value="Genomic_DNA"/>
</dbReference>